<dbReference type="AlphaFoldDB" id="A0A7W5UP35"/>
<reference evidence="3 4" key="1">
    <citation type="submission" date="2020-08" db="EMBL/GenBank/DDBJ databases">
        <title>Genomic Encyclopedia of Type Strains, Phase IV (KMG-IV): sequencing the most valuable type-strain genomes for metagenomic binning, comparative biology and taxonomic classification.</title>
        <authorList>
            <person name="Goeker M."/>
        </authorList>
    </citation>
    <scope>NUCLEOTIDE SEQUENCE [LARGE SCALE GENOMIC DNA]</scope>
    <source>
        <strain evidence="3 4">DSM 22548</strain>
    </source>
</reference>
<sequence>MKKTLSTLLLSFALLPCFAQSASQILNQVAAKLQNTGVKASFEATTFKGLNPNGTVLGTIQVEGNKFKIQSNSMTTWFNGTTQWTMMSGSDEVNVSTPTEAEIQKMNPTAFINLYRDNCNYYMESDTYDGKMCRKITVVPKARASFQRLVVLVDANGNLMNVRLKDAKGNWMRFRISQLQTGVKLSKSTFEFSKKDYPKVAVIDLR</sequence>
<name>A0A7W5UP35_9BACT</name>
<dbReference type="SUPFAM" id="SSF89392">
    <property type="entry name" value="Prokaryotic lipoproteins and lipoprotein localization factors"/>
    <property type="match status" value="1"/>
</dbReference>
<feature type="signal peptide" evidence="2">
    <location>
        <begin position="1"/>
        <end position="21"/>
    </location>
</feature>
<dbReference type="InterPro" id="IPR004564">
    <property type="entry name" value="OM_lipoprot_carrier_LolA-like"/>
</dbReference>
<accession>A0A7W5UP35</accession>
<dbReference type="RefSeq" id="WP_183697335.1">
    <property type="nucleotide sequence ID" value="NZ_JACICA010000009.1"/>
</dbReference>
<evidence type="ECO:0000256" key="1">
    <source>
        <dbReference type="ARBA" id="ARBA00022729"/>
    </source>
</evidence>
<comment type="caution">
    <text evidence="3">The sequence shown here is derived from an EMBL/GenBank/DDBJ whole genome shotgun (WGS) entry which is preliminary data.</text>
</comment>
<dbReference type="EMBL" id="JACICA010000009">
    <property type="protein sequence ID" value="MBB3703202.1"/>
    <property type="molecule type" value="Genomic_DNA"/>
</dbReference>
<keyword evidence="1 2" id="KW-0732">Signal</keyword>
<dbReference type="Gene3D" id="2.50.20.10">
    <property type="entry name" value="Lipoprotein localisation LolA/LolB/LppX"/>
    <property type="match status" value="1"/>
</dbReference>
<dbReference type="InterPro" id="IPR029046">
    <property type="entry name" value="LolA/LolB/LppX"/>
</dbReference>
<gene>
    <name evidence="3" type="ORF">FHS60_001682</name>
</gene>
<dbReference type="Proteomes" id="UP000541425">
    <property type="component" value="Unassembled WGS sequence"/>
</dbReference>
<dbReference type="CDD" id="cd16325">
    <property type="entry name" value="LolA"/>
    <property type="match status" value="1"/>
</dbReference>
<dbReference type="Pfam" id="PF16584">
    <property type="entry name" value="LolA_2"/>
    <property type="match status" value="1"/>
</dbReference>
<evidence type="ECO:0000313" key="4">
    <source>
        <dbReference type="Proteomes" id="UP000541425"/>
    </source>
</evidence>
<organism evidence="3 4">
    <name type="scientific">Alloprevotella rava</name>
    <dbReference type="NCBI Taxonomy" id="671218"/>
    <lineage>
        <taxon>Bacteria</taxon>
        <taxon>Pseudomonadati</taxon>
        <taxon>Bacteroidota</taxon>
        <taxon>Bacteroidia</taxon>
        <taxon>Bacteroidales</taxon>
        <taxon>Prevotellaceae</taxon>
        <taxon>Alloprevotella</taxon>
    </lineage>
</organism>
<evidence type="ECO:0000313" key="3">
    <source>
        <dbReference type="EMBL" id="MBB3703202.1"/>
    </source>
</evidence>
<keyword evidence="3" id="KW-0449">Lipoprotein</keyword>
<protein>
    <submittedName>
        <fullName evidence="3">Outer membrane lipoprotein-sorting protein</fullName>
    </submittedName>
</protein>
<evidence type="ECO:0000256" key="2">
    <source>
        <dbReference type="SAM" id="SignalP"/>
    </source>
</evidence>
<proteinExistence type="predicted"/>
<feature type="chain" id="PRO_5030668575" evidence="2">
    <location>
        <begin position="22"/>
        <end position="206"/>
    </location>
</feature>